<proteinExistence type="predicted"/>
<protein>
    <submittedName>
        <fullName evidence="1">Uncharacterized protein</fullName>
    </submittedName>
</protein>
<evidence type="ECO:0000313" key="2">
    <source>
        <dbReference type="Proteomes" id="UP000215335"/>
    </source>
</evidence>
<sequence>MLPNKSKQSYTAADNAFKKWRKDSGTNSFCEDLTCNVYNHINIGKYKRLQGYLKKCNKGYQQKKNLMFSPKRIYPNS</sequence>
<organism evidence="1 2">
    <name type="scientific">Trichomalopsis sarcophagae</name>
    <dbReference type="NCBI Taxonomy" id="543379"/>
    <lineage>
        <taxon>Eukaryota</taxon>
        <taxon>Metazoa</taxon>
        <taxon>Ecdysozoa</taxon>
        <taxon>Arthropoda</taxon>
        <taxon>Hexapoda</taxon>
        <taxon>Insecta</taxon>
        <taxon>Pterygota</taxon>
        <taxon>Neoptera</taxon>
        <taxon>Endopterygota</taxon>
        <taxon>Hymenoptera</taxon>
        <taxon>Apocrita</taxon>
        <taxon>Proctotrupomorpha</taxon>
        <taxon>Chalcidoidea</taxon>
        <taxon>Pteromalidae</taxon>
        <taxon>Pteromalinae</taxon>
        <taxon>Trichomalopsis</taxon>
    </lineage>
</organism>
<dbReference type="AlphaFoldDB" id="A0A232FB26"/>
<name>A0A232FB26_9HYME</name>
<gene>
    <name evidence="1" type="ORF">TSAR_008463</name>
</gene>
<evidence type="ECO:0000313" key="1">
    <source>
        <dbReference type="EMBL" id="OXU27855.1"/>
    </source>
</evidence>
<dbReference type="Proteomes" id="UP000215335">
    <property type="component" value="Unassembled WGS sequence"/>
</dbReference>
<keyword evidence="2" id="KW-1185">Reference proteome</keyword>
<reference evidence="1 2" key="1">
    <citation type="journal article" date="2017" name="Curr. Biol.">
        <title>The Evolution of Venom by Co-option of Single-Copy Genes.</title>
        <authorList>
            <person name="Martinson E.O."/>
            <person name="Mrinalini"/>
            <person name="Kelkar Y.D."/>
            <person name="Chang C.H."/>
            <person name="Werren J.H."/>
        </authorList>
    </citation>
    <scope>NUCLEOTIDE SEQUENCE [LARGE SCALE GENOMIC DNA]</scope>
    <source>
        <strain evidence="1 2">Alberta</strain>
        <tissue evidence="1">Whole body</tissue>
    </source>
</reference>
<dbReference type="EMBL" id="NNAY01000530">
    <property type="protein sequence ID" value="OXU27855.1"/>
    <property type="molecule type" value="Genomic_DNA"/>
</dbReference>
<accession>A0A232FB26</accession>
<comment type="caution">
    <text evidence="1">The sequence shown here is derived from an EMBL/GenBank/DDBJ whole genome shotgun (WGS) entry which is preliminary data.</text>
</comment>